<feature type="transmembrane region" description="Helical" evidence="1">
    <location>
        <begin position="76"/>
        <end position="96"/>
    </location>
</feature>
<keyword evidence="1" id="KW-1133">Transmembrane helix</keyword>
<proteinExistence type="predicted"/>
<dbReference type="EMBL" id="JAHRIO010073853">
    <property type="protein sequence ID" value="MEQ2183022.1"/>
    <property type="molecule type" value="Genomic_DNA"/>
</dbReference>
<keyword evidence="1" id="KW-0812">Transmembrane</keyword>
<name>A0ABV0PI38_9TELE</name>
<gene>
    <name evidence="2" type="ORF">GOODEAATRI_028287</name>
</gene>
<reference evidence="2 3" key="1">
    <citation type="submission" date="2021-06" db="EMBL/GenBank/DDBJ databases">
        <authorList>
            <person name="Palmer J.M."/>
        </authorList>
    </citation>
    <scope>NUCLEOTIDE SEQUENCE [LARGE SCALE GENOMIC DNA]</scope>
    <source>
        <strain evidence="2 3">GA_2019</strain>
        <tissue evidence="2">Muscle</tissue>
    </source>
</reference>
<keyword evidence="1" id="KW-0472">Membrane</keyword>
<protein>
    <submittedName>
        <fullName evidence="2">Uncharacterized protein</fullName>
    </submittedName>
</protein>
<comment type="caution">
    <text evidence="2">The sequence shown here is derived from an EMBL/GenBank/DDBJ whole genome shotgun (WGS) entry which is preliminary data.</text>
</comment>
<organism evidence="2 3">
    <name type="scientific">Goodea atripinnis</name>
    <dbReference type="NCBI Taxonomy" id="208336"/>
    <lineage>
        <taxon>Eukaryota</taxon>
        <taxon>Metazoa</taxon>
        <taxon>Chordata</taxon>
        <taxon>Craniata</taxon>
        <taxon>Vertebrata</taxon>
        <taxon>Euteleostomi</taxon>
        <taxon>Actinopterygii</taxon>
        <taxon>Neopterygii</taxon>
        <taxon>Teleostei</taxon>
        <taxon>Neoteleostei</taxon>
        <taxon>Acanthomorphata</taxon>
        <taxon>Ovalentaria</taxon>
        <taxon>Atherinomorphae</taxon>
        <taxon>Cyprinodontiformes</taxon>
        <taxon>Goodeidae</taxon>
        <taxon>Goodea</taxon>
    </lineage>
</organism>
<evidence type="ECO:0000256" key="1">
    <source>
        <dbReference type="SAM" id="Phobius"/>
    </source>
</evidence>
<keyword evidence="3" id="KW-1185">Reference proteome</keyword>
<sequence>MAVDYLFFKSWIHITQTPLILSLLEFSWEGCLLARKQTIGCPFKSGMFVFLGILGDISVFFFHLSFVLLLPEALLLFRYFSYLFSVSLPPCLVNLFNRFYVILVSASLAVISQNQLSIASIPLLFTEPPTAITLSLLFVL</sequence>
<evidence type="ECO:0000313" key="3">
    <source>
        <dbReference type="Proteomes" id="UP001476798"/>
    </source>
</evidence>
<feature type="non-terminal residue" evidence="2">
    <location>
        <position position="140"/>
    </location>
</feature>
<accession>A0ABV0PI38</accession>
<feature type="transmembrane region" description="Helical" evidence="1">
    <location>
        <begin position="47"/>
        <end position="70"/>
    </location>
</feature>
<dbReference type="Proteomes" id="UP001476798">
    <property type="component" value="Unassembled WGS sequence"/>
</dbReference>
<evidence type="ECO:0000313" key="2">
    <source>
        <dbReference type="EMBL" id="MEQ2183022.1"/>
    </source>
</evidence>